<feature type="domain" description="HTH araC/xylS-type" evidence="4">
    <location>
        <begin position="195"/>
        <end position="293"/>
    </location>
</feature>
<evidence type="ECO:0000313" key="5">
    <source>
        <dbReference type="EMBL" id="MCU6793803.1"/>
    </source>
</evidence>
<keyword evidence="1" id="KW-0805">Transcription regulation</keyword>
<dbReference type="Gene3D" id="1.10.10.60">
    <property type="entry name" value="Homeodomain-like"/>
    <property type="match status" value="2"/>
</dbReference>
<keyword evidence="6" id="KW-1185">Reference proteome</keyword>
<dbReference type="InterPro" id="IPR020449">
    <property type="entry name" value="Tscrpt_reg_AraC-type_HTH"/>
</dbReference>
<comment type="caution">
    <text evidence="5">The sequence shown here is derived from an EMBL/GenBank/DDBJ whole genome shotgun (WGS) entry which is preliminary data.</text>
</comment>
<dbReference type="PANTHER" id="PTHR43280:SF28">
    <property type="entry name" value="HTH-TYPE TRANSCRIPTIONAL ACTIVATOR RHAS"/>
    <property type="match status" value="1"/>
</dbReference>
<evidence type="ECO:0000256" key="2">
    <source>
        <dbReference type="ARBA" id="ARBA00023125"/>
    </source>
</evidence>
<dbReference type="PANTHER" id="PTHR43280">
    <property type="entry name" value="ARAC-FAMILY TRANSCRIPTIONAL REGULATOR"/>
    <property type="match status" value="1"/>
</dbReference>
<proteinExistence type="predicted"/>
<name>A0ABT2UGN3_9BACL</name>
<dbReference type="PRINTS" id="PR00032">
    <property type="entry name" value="HTHARAC"/>
</dbReference>
<dbReference type="InterPro" id="IPR037923">
    <property type="entry name" value="HTH-like"/>
</dbReference>
<dbReference type="InterPro" id="IPR009057">
    <property type="entry name" value="Homeodomain-like_sf"/>
</dbReference>
<sequence length="308" mass="35915">MTDFYKNDKFLESKDFLFHAAPYQVESNKTIPPHTHEFVELAFITQGEGEHEYEGELFPISQGDVFIIEPGKEHAYRVGENQQLKVVNVLFVPSLLIGELKALSNVTSFIDFYYMEPFLRSNISFQCKLTLNLRQQFELRELMDRLIHEYKSKESGYRFLIKTKLIEIFITLSRIYEKNKQKPLSSIASDNEMIERVCQFIELRHASPLTLEQVSSMAGMSQSKFTALFRGVVGKTFLEYRNDIRIRFAKRLLETTDDKIIHVAKEIGFDDLSHFNRVFKQVVGVSPGTYRRKAVTEHSREDYADPKQ</sequence>
<dbReference type="SMART" id="SM00342">
    <property type="entry name" value="HTH_ARAC"/>
    <property type="match status" value="1"/>
</dbReference>
<dbReference type="InterPro" id="IPR014710">
    <property type="entry name" value="RmlC-like_jellyroll"/>
</dbReference>
<keyword evidence="3" id="KW-0804">Transcription</keyword>
<organism evidence="5 6">
    <name type="scientific">Paenibacillus baimaensis</name>
    <dbReference type="NCBI Taxonomy" id="2982185"/>
    <lineage>
        <taxon>Bacteria</taxon>
        <taxon>Bacillati</taxon>
        <taxon>Bacillota</taxon>
        <taxon>Bacilli</taxon>
        <taxon>Bacillales</taxon>
        <taxon>Paenibacillaceae</taxon>
        <taxon>Paenibacillus</taxon>
    </lineage>
</organism>
<evidence type="ECO:0000256" key="1">
    <source>
        <dbReference type="ARBA" id="ARBA00023015"/>
    </source>
</evidence>
<gene>
    <name evidence="5" type="ORF">OB236_16990</name>
</gene>
<dbReference type="PROSITE" id="PS01124">
    <property type="entry name" value="HTH_ARAC_FAMILY_2"/>
    <property type="match status" value="1"/>
</dbReference>
<dbReference type="Proteomes" id="UP001652445">
    <property type="component" value="Unassembled WGS sequence"/>
</dbReference>
<dbReference type="EMBL" id="JAOQIO010000068">
    <property type="protein sequence ID" value="MCU6793803.1"/>
    <property type="molecule type" value="Genomic_DNA"/>
</dbReference>
<dbReference type="RefSeq" id="WP_262685035.1">
    <property type="nucleotide sequence ID" value="NZ_JAOQIO010000068.1"/>
</dbReference>
<accession>A0ABT2UGN3</accession>
<reference evidence="5 6" key="1">
    <citation type="submission" date="2022-09" db="EMBL/GenBank/DDBJ databases">
        <authorList>
            <person name="Han X.L."/>
            <person name="Wang Q."/>
            <person name="Lu T."/>
        </authorList>
    </citation>
    <scope>NUCLEOTIDE SEQUENCE [LARGE SCALE GENOMIC DNA]</scope>
    <source>
        <strain evidence="5 6">WQ 127069</strain>
    </source>
</reference>
<dbReference type="SUPFAM" id="SSF46689">
    <property type="entry name" value="Homeodomain-like"/>
    <property type="match status" value="2"/>
</dbReference>
<evidence type="ECO:0000256" key="3">
    <source>
        <dbReference type="ARBA" id="ARBA00023163"/>
    </source>
</evidence>
<dbReference type="InterPro" id="IPR003313">
    <property type="entry name" value="AraC-bd"/>
</dbReference>
<keyword evidence="2" id="KW-0238">DNA-binding</keyword>
<protein>
    <submittedName>
        <fullName evidence="5">AraC family transcriptional regulator</fullName>
    </submittedName>
</protein>
<dbReference type="Gene3D" id="2.60.120.10">
    <property type="entry name" value="Jelly Rolls"/>
    <property type="match status" value="1"/>
</dbReference>
<dbReference type="Pfam" id="PF02311">
    <property type="entry name" value="AraC_binding"/>
    <property type="match status" value="1"/>
</dbReference>
<dbReference type="Pfam" id="PF12833">
    <property type="entry name" value="HTH_18"/>
    <property type="match status" value="1"/>
</dbReference>
<evidence type="ECO:0000313" key="6">
    <source>
        <dbReference type="Proteomes" id="UP001652445"/>
    </source>
</evidence>
<dbReference type="InterPro" id="IPR018060">
    <property type="entry name" value="HTH_AraC"/>
</dbReference>
<dbReference type="SUPFAM" id="SSF51215">
    <property type="entry name" value="Regulatory protein AraC"/>
    <property type="match status" value="1"/>
</dbReference>
<evidence type="ECO:0000259" key="4">
    <source>
        <dbReference type="PROSITE" id="PS01124"/>
    </source>
</evidence>